<dbReference type="EMBL" id="CAID01000008">
    <property type="protein sequence ID" value="CEG01561.1"/>
    <property type="molecule type" value="Genomic_DNA"/>
</dbReference>
<evidence type="ECO:0000313" key="3">
    <source>
        <dbReference type="EMBL" id="OUS47071.1"/>
    </source>
</evidence>
<protein>
    <submittedName>
        <fullName evidence="2">Unnamed product</fullName>
    </submittedName>
</protein>
<organism evidence="2 4">
    <name type="scientific">Ostreococcus tauri</name>
    <name type="common">Marine green alga</name>
    <dbReference type="NCBI Taxonomy" id="70448"/>
    <lineage>
        <taxon>Eukaryota</taxon>
        <taxon>Viridiplantae</taxon>
        <taxon>Chlorophyta</taxon>
        <taxon>Mamiellophyceae</taxon>
        <taxon>Mamiellales</taxon>
        <taxon>Bathycoccaceae</taxon>
        <taxon>Ostreococcus</taxon>
    </lineage>
</organism>
<dbReference type="AlphaFoldDB" id="A0A090N4X4"/>
<dbReference type="EMBL" id="KZ155780">
    <property type="protein sequence ID" value="OUS47071.1"/>
    <property type="molecule type" value="Genomic_DNA"/>
</dbReference>
<name>A0A090N4X4_OSTTA</name>
<feature type="region of interest" description="Disordered" evidence="1">
    <location>
        <begin position="1"/>
        <end position="35"/>
    </location>
</feature>
<reference evidence="2" key="2">
    <citation type="journal article" date="2014" name="BMC Genomics">
        <title>An improved genome of the model marine alga Ostreococcus tauri unfolds by assessing Illumina de novo assemblies.</title>
        <authorList>
            <person name="Blanc-Mathieu R."/>
            <person name="Verhelst B."/>
            <person name="Derelle E."/>
            <person name="Rombauts S."/>
            <person name="Bouget F.Y."/>
            <person name="Carre I."/>
            <person name="Chateau A."/>
            <person name="Eyre-Walker A."/>
            <person name="Grimsley N."/>
            <person name="Moreau H."/>
            <person name="Piegu B."/>
            <person name="Rivals E."/>
            <person name="Schackwitz W."/>
            <person name="Van de Peer Y."/>
            <person name="Piganeau G."/>
        </authorList>
    </citation>
    <scope>NUCLEOTIDE SEQUENCE</scope>
    <source>
        <strain evidence="2">RCC4221</strain>
    </source>
</reference>
<evidence type="ECO:0000313" key="2">
    <source>
        <dbReference type="EMBL" id="CEG01561.1"/>
    </source>
</evidence>
<sequence>MALGADARGDGRARGTTDDVERNPARGRGDGGASSARGAYAAAMEALARWDFGMGWERAAARFRGVADAAREARDAHLECEATLIAAEIEANSVRRLFSVTEAAVARSSVDAAAFERMTRLPLRLALELGDAISETRAHLVVGDYHALVGNSLLANVEAAMEHYGFARELARSAKLLPLEIEAFRRMRWTMSMKGDIDAAVTLSREILRLARAYEIKRKRGERRARKLKENWYSENWYFGGHENQELYALKELACALRGERCMLSRPKTLSKYQDDAVKTFKDAIETLEEHWGEVKQSFETDPQGAVLMLSLLAHLGDIYDNDLDHTQANHEAAVGYRTKYEALGKNVLGPHVTCKLCDKPVGGLSVEDARVRMTHAWDASHFEHHFHSKCYDGFFEKSNTLACPCSFSSP</sequence>
<proteinExistence type="predicted"/>
<dbReference type="InParanoid" id="A0A090N4X4"/>
<dbReference type="Proteomes" id="UP000009170">
    <property type="component" value="Unassembled WGS sequence"/>
</dbReference>
<accession>A0A090N4X4</accession>
<reference evidence="2 4" key="1">
    <citation type="journal article" date="2006" name="Proc. Natl. Acad. Sci. U.S.A.">
        <title>Genome analysis of the smallest free-living eukaryote Ostreococcus tauri unveils many unique features.</title>
        <authorList>
            <person name="Derelle E."/>
            <person name="Ferraz C."/>
            <person name="Rombauts S."/>
            <person name="Rouze P."/>
            <person name="Worden A.Z."/>
            <person name="Robbens S."/>
            <person name="Partensky F."/>
            <person name="Degroeve S."/>
            <person name="Echeynie S."/>
            <person name="Cooke R."/>
            <person name="Saeys Y."/>
            <person name="Wuyts J."/>
            <person name="Jabbari K."/>
            <person name="Bowler C."/>
            <person name="Panaud O."/>
            <person name="Piegu B."/>
            <person name="Ball S.G."/>
            <person name="Ral J.-P."/>
            <person name="Bouget F.-Y."/>
            <person name="Piganeau G."/>
            <person name="De Baets B."/>
            <person name="Picard A."/>
            <person name="Delseny M."/>
            <person name="Demaille J."/>
            <person name="Van de Peer Y."/>
            <person name="Moreau H."/>
        </authorList>
    </citation>
    <scope>NUCLEOTIDE SEQUENCE [LARGE SCALE GENOMIC DNA]</scope>
    <source>
        <strain evidence="2 4">OTTH0595</strain>
    </source>
</reference>
<evidence type="ECO:0000256" key="1">
    <source>
        <dbReference type="SAM" id="MobiDB-lite"/>
    </source>
</evidence>
<reference evidence="3" key="3">
    <citation type="submission" date="2017-04" db="EMBL/GenBank/DDBJ databases">
        <title>Population genomics of picophytoplankton unveils novel chromosome hypervariability.</title>
        <authorList>
            <consortium name="DOE Joint Genome Institute"/>
            <person name="Blanc-Mathieu R."/>
            <person name="Krasovec M."/>
            <person name="Hebrard M."/>
            <person name="Yau S."/>
            <person name="Desgranges E."/>
            <person name="Martin J."/>
            <person name="Schackwitz W."/>
            <person name="Kuo A."/>
            <person name="Salin G."/>
            <person name="Donnadieu C."/>
            <person name="Desdevises Y."/>
            <person name="Sanchez-Ferandin S."/>
            <person name="Moreau H."/>
            <person name="Rivals E."/>
            <person name="Grigoriev I.V."/>
            <person name="Grimsley N."/>
            <person name="Eyre-Walker A."/>
            <person name="Piganeau G."/>
        </authorList>
    </citation>
    <scope>NUCLEOTIDE SEQUENCE [LARGE SCALE GENOMIC DNA]</scope>
    <source>
        <strain evidence="3">RCC 1115</strain>
    </source>
</reference>
<dbReference type="Proteomes" id="UP000195557">
    <property type="component" value="Unassembled WGS sequence"/>
</dbReference>
<accession>A0A1Y5IC61</accession>
<feature type="compositionally biased region" description="Basic and acidic residues" evidence="1">
    <location>
        <begin position="7"/>
        <end position="29"/>
    </location>
</feature>
<dbReference type="OrthoDB" id="10455561at2759"/>
<dbReference type="Gene3D" id="1.25.40.10">
    <property type="entry name" value="Tetratricopeptide repeat domain"/>
    <property type="match status" value="1"/>
</dbReference>
<evidence type="ECO:0000313" key="4">
    <source>
        <dbReference type="Proteomes" id="UP000009170"/>
    </source>
</evidence>
<accession>A0A454Y4P7</accession>
<dbReference type="InterPro" id="IPR011990">
    <property type="entry name" value="TPR-like_helical_dom_sf"/>
</dbReference>
<gene>
    <name evidence="3" type="ORF">BE221DRAFT_191613</name>
    <name evidence="2" type="ORF">OT_ostta08g03290</name>
</gene>
<keyword evidence="4" id="KW-1185">Reference proteome</keyword>